<reference evidence="6" key="1">
    <citation type="submission" date="2016-11" db="EMBL/GenBank/DDBJ databases">
        <authorList>
            <person name="Varghese N."/>
            <person name="Submissions S."/>
        </authorList>
    </citation>
    <scope>NUCLEOTIDE SEQUENCE [LARGE SCALE GENOMIC DNA]</scope>
    <source>
        <strain evidence="6">USBA-503</strain>
    </source>
</reference>
<organism evidence="5 6">
    <name type="scientific">Alicyclobacillus tolerans</name>
    <dbReference type="NCBI Taxonomy" id="90970"/>
    <lineage>
        <taxon>Bacteria</taxon>
        <taxon>Bacillati</taxon>
        <taxon>Bacillota</taxon>
        <taxon>Bacilli</taxon>
        <taxon>Bacillales</taxon>
        <taxon>Alicyclobacillaceae</taxon>
        <taxon>Alicyclobacillus</taxon>
    </lineage>
</organism>
<dbReference type="InterPro" id="IPR004538">
    <property type="entry name" value="Hemolysin_A/TlyA"/>
</dbReference>
<evidence type="ECO:0000256" key="1">
    <source>
        <dbReference type="ARBA" id="ARBA00022884"/>
    </source>
</evidence>
<dbReference type="EMBL" id="FRAF01000013">
    <property type="protein sequence ID" value="SHK40060.1"/>
    <property type="molecule type" value="Genomic_DNA"/>
</dbReference>
<dbReference type="Pfam" id="PF01479">
    <property type="entry name" value="S4"/>
    <property type="match status" value="1"/>
</dbReference>
<evidence type="ECO:0000313" key="6">
    <source>
        <dbReference type="Proteomes" id="UP000184016"/>
    </source>
</evidence>
<dbReference type="CDD" id="cd00165">
    <property type="entry name" value="S4"/>
    <property type="match status" value="1"/>
</dbReference>
<evidence type="ECO:0000259" key="4">
    <source>
        <dbReference type="SMART" id="SM00363"/>
    </source>
</evidence>
<dbReference type="CDD" id="cd02440">
    <property type="entry name" value="AdoMet_MTases"/>
    <property type="match status" value="1"/>
</dbReference>
<dbReference type="Proteomes" id="UP000184016">
    <property type="component" value="Unassembled WGS sequence"/>
</dbReference>
<dbReference type="SMART" id="SM00363">
    <property type="entry name" value="S4"/>
    <property type="match status" value="1"/>
</dbReference>
<proteinExistence type="inferred from homology"/>
<evidence type="ECO:0000256" key="2">
    <source>
        <dbReference type="ARBA" id="ARBA00029460"/>
    </source>
</evidence>
<dbReference type="GO" id="GO:0032259">
    <property type="term" value="P:methylation"/>
    <property type="evidence" value="ECO:0007669"/>
    <property type="project" value="UniProtKB-KW"/>
</dbReference>
<dbReference type="InterPro" id="IPR036986">
    <property type="entry name" value="S4_RNA-bd_sf"/>
</dbReference>
<dbReference type="STRING" id="1830138.SAMN05443507_11336"/>
<dbReference type="Gene3D" id="3.10.290.10">
    <property type="entry name" value="RNA-binding S4 domain"/>
    <property type="match status" value="1"/>
</dbReference>
<name>A0A1M6S5U2_9BACL</name>
<dbReference type="GO" id="GO:0003723">
    <property type="term" value="F:RNA binding"/>
    <property type="evidence" value="ECO:0007669"/>
    <property type="project" value="UniProtKB-KW"/>
</dbReference>
<evidence type="ECO:0000256" key="3">
    <source>
        <dbReference type="PROSITE-ProRule" id="PRU00182"/>
    </source>
</evidence>
<keyword evidence="5" id="KW-0489">Methyltransferase</keyword>
<sequence length="278" mass="31626">MTESKQRLDIWLYQNQLFPSREAARRAIMAGWIFVNGERAEKAGTLVREGMQVEVRGQHNRYVSRGGLKLEKALRVFDISCEKITALDIGASTGGFTDCLLQHGADRVYALDVGYGQLDWKLRQNPKVVVLERTNFRHVDKKLFDPLPQMVVMDVSFISTRLLFQKINEIVQKPGIIISLIKPQFEAGREFVGKGGIIRQPDVHRRVLLDMLESVNQMGWSCRGLDVSPITGGDGNIEFLAYWYTEPGFQIPLHVDDVVHRAWHELKPALSDNIRPES</sequence>
<dbReference type="SUPFAM" id="SSF55174">
    <property type="entry name" value="Alpha-L RNA-binding motif"/>
    <property type="match status" value="1"/>
</dbReference>
<dbReference type="AlphaFoldDB" id="A0A1M6S5U2"/>
<dbReference type="GO" id="GO:0008168">
    <property type="term" value="F:methyltransferase activity"/>
    <property type="evidence" value="ECO:0007669"/>
    <property type="project" value="UniProtKB-KW"/>
</dbReference>
<evidence type="ECO:0000313" key="5">
    <source>
        <dbReference type="EMBL" id="SHK40060.1"/>
    </source>
</evidence>
<dbReference type="Gene3D" id="3.40.50.150">
    <property type="entry name" value="Vaccinia Virus protein VP39"/>
    <property type="match status" value="1"/>
</dbReference>
<dbReference type="PANTHER" id="PTHR32319">
    <property type="entry name" value="BACTERIAL HEMOLYSIN-LIKE PROTEIN"/>
    <property type="match status" value="1"/>
</dbReference>
<dbReference type="PROSITE" id="PS50889">
    <property type="entry name" value="S4"/>
    <property type="match status" value="1"/>
</dbReference>
<dbReference type="InterPro" id="IPR029063">
    <property type="entry name" value="SAM-dependent_MTases_sf"/>
</dbReference>
<dbReference type="NCBIfam" id="TIGR00478">
    <property type="entry name" value="tly"/>
    <property type="match status" value="1"/>
</dbReference>
<comment type="similarity">
    <text evidence="2">Belongs to the TlyA family.</text>
</comment>
<dbReference type="PANTHER" id="PTHR32319:SF0">
    <property type="entry name" value="BACTERIAL HEMOLYSIN-LIKE PROTEIN"/>
    <property type="match status" value="1"/>
</dbReference>
<dbReference type="InterPro" id="IPR047048">
    <property type="entry name" value="TlyA"/>
</dbReference>
<keyword evidence="1 3" id="KW-0694">RNA-binding</keyword>
<dbReference type="InterPro" id="IPR002877">
    <property type="entry name" value="RNA_MeTrfase_FtsJ_dom"/>
</dbReference>
<keyword evidence="5" id="KW-0808">Transferase</keyword>
<gene>
    <name evidence="5" type="ORF">SAMN05443507_11336</name>
</gene>
<dbReference type="Pfam" id="PF01728">
    <property type="entry name" value="FtsJ"/>
    <property type="match status" value="1"/>
</dbReference>
<keyword evidence="6" id="KW-1185">Reference proteome</keyword>
<dbReference type="RefSeq" id="WP_072874197.1">
    <property type="nucleotide sequence ID" value="NZ_FRAF01000013.1"/>
</dbReference>
<dbReference type="PIRSF" id="PIRSF005578">
    <property type="entry name" value="TlyA"/>
    <property type="match status" value="1"/>
</dbReference>
<dbReference type="SUPFAM" id="SSF53335">
    <property type="entry name" value="S-adenosyl-L-methionine-dependent methyltransferases"/>
    <property type="match status" value="1"/>
</dbReference>
<feature type="domain" description="RNA-binding S4" evidence="4">
    <location>
        <begin position="6"/>
        <end position="71"/>
    </location>
</feature>
<accession>A0A1M6S5U2</accession>
<dbReference type="InterPro" id="IPR002942">
    <property type="entry name" value="S4_RNA-bd"/>
</dbReference>
<protein>
    <submittedName>
        <fullName evidence="5">23S rRNA (Cytidine1920-2'-O)/16S rRNA (Cytidine1409-2'-O)-methyltransferase</fullName>
    </submittedName>
</protein>